<protein>
    <submittedName>
        <fullName evidence="2">Uncharacterized protein</fullName>
    </submittedName>
</protein>
<accession>A0A7S4BLC0</accession>
<evidence type="ECO:0000313" key="2">
    <source>
        <dbReference type="EMBL" id="CAE0769538.1"/>
    </source>
</evidence>
<name>A0A7S4BLC0_CHRCT</name>
<dbReference type="EMBL" id="HBIZ01034769">
    <property type="protein sequence ID" value="CAE0769538.1"/>
    <property type="molecule type" value="Transcribed_RNA"/>
</dbReference>
<organism evidence="2">
    <name type="scientific">Chrysotila carterae</name>
    <name type="common">Marine alga</name>
    <name type="synonym">Syracosphaera carterae</name>
    <dbReference type="NCBI Taxonomy" id="13221"/>
    <lineage>
        <taxon>Eukaryota</taxon>
        <taxon>Haptista</taxon>
        <taxon>Haptophyta</taxon>
        <taxon>Prymnesiophyceae</taxon>
        <taxon>Isochrysidales</taxon>
        <taxon>Isochrysidaceae</taxon>
        <taxon>Chrysotila</taxon>
    </lineage>
</organism>
<proteinExistence type="predicted"/>
<gene>
    <name evidence="2" type="ORF">PCAR00345_LOCUS22150</name>
</gene>
<evidence type="ECO:0000256" key="1">
    <source>
        <dbReference type="SAM" id="MobiDB-lite"/>
    </source>
</evidence>
<feature type="region of interest" description="Disordered" evidence="1">
    <location>
        <begin position="1"/>
        <end position="22"/>
    </location>
</feature>
<reference evidence="2" key="1">
    <citation type="submission" date="2021-01" db="EMBL/GenBank/DDBJ databases">
        <authorList>
            <person name="Corre E."/>
            <person name="Pelletier E."/>
            <person name="Niang G."/>
            <person name="Scheremetjew M."/>
            <person name="Finn R."/>
            <person name="Kale V."/>
            <person name="Holt S."/>
            <person name="Cochrane G."/>
            <person name="Meng A."/>
            <person name="Brown T."/>
            <person name="Cohen L."/>
        </authorList>
    </citation>
    <scope>NUCLEOTIDE SEQUENCE</scope>
    <source>
        <strain evidence="2">CCMP645</strain>
    </source>
</reference>
<sequence length="161" mass="18066">MRLAESETPWRPRGNRQGWGRGIRPVRDALADAIEDCEFRRGRERGRVQVLRSAARFSRRAAAALVTSARPMAPSRARRTALDRELSCLMLFSRALSCASDILSLPRSQLFLVPSPSFRCSDPPPTQKASLSLHHHRPDKPFSLSLSLSPLIFRPSAYRSS</sequence>
<dbReference type="AlphaFoldDB" id="A0A7S4BLC0"/>
<feature type="compositionally biased region" description="Basic and acidic residues" evidence="1">
    <location>
        <begin position="1"/>
        <end position="10"/>
    </location>
</feature>